<comment type="caution">
    <text evidence="1">The sequence shown here is derived from an EMBL/GenBank/DDBJ whole genome shotgun (WGS) entry which is preliminary data.</text>
</comment>
<dbReference type="EMBL" id="JANBPW010001580">
    <property type="protein sequence ID" value="KAJ1943945.1"/>
    <property type="molecule type" value="Genomic_DNA"/>
</dbReference>
<protein>
    <submittedName>
        <fullName evidence="1">Uncharacterized protein</fullName>
    </submittedName>
</protein>
<reference evidence="1" key="1">
    <citation type="submission" date="2022-07" db="EMBL/GenBank/DDBJ databases">
        <title>Phylogenomic reconstructions and comparative analyses of Kickxellomycotina fungi.</title>
        <authorList>
            <person name="Reynolds N.K."/>
            <person name="Stajich J.E."/>
            <person name="Barry K."/>
            <person name="Grigoriev I.V."/>
            <person name="Crous P."/>
            <person name="Smith M.E."/>
        </authorList>
    </citation>
    <scope>NUCLEOTIDE SEQUENCE</scope>
    <source>
        <strain evidence="1">NRRL 5244</strain>
    </source>
</reference>
<proteinExistence type="predicted"/>
<keyword evidence="2" id="KW-1185">Reference proteome</keyword>
<gene>
    <name evidence="1" type="ORF">FBU59_002749</name>
</gene>
<organism evidence="1 2">
    <name type="scientific">Linderina macrospora</name>
    <dbReference type="NCBI Taxonomy" id="4868"/>
    <lineage>
        <taxon>Eukaryota</taxon>
        <taxon>Fungi</taxon>
        <taxon>Fungi incertae sedis</taxon>
        <taxon>Zoopagomycota</taxon>
        <taxon>Kickxellomycotina</taxon>
        <taxon>Kickxellomycetes</taxon>
        <taxon>Kickxellales</taxon>
        <taxon>Kickxellaceae</taxon>
        <taxon>Linderina</taxon>
    </lineage>
</organism>
<dbReference type="Proteomes" id="UP001150603">
    <property type="component" value="Unassembled WGS sequence"/>
</dbReference>
<accession>A0ACC1JA68</accession>
<evidence type="ECO:0000313" key="2">
    <source>
        <dbReference type="Proteomes" id="UP001150603"/>
    </source>
</evidence>
<evidence type="ECO:0000313" key="1">
    <source>
        <dbReference type="EMBL" id="KAJ1943945.1"/>
    </source>
</evidence>
<sequence length="421" mass="47296">MLDVGDQIKFGVSSRTWCLGTTDAEFCEQREEAKHQEMQRKILEHAQQTENLGVASQAVRQGNRQQMTLDEDDIEQAHTDSGNPVRADWTGSDQAWYRRNPIGSLQIVLDEHGQDYDPEVLGGDPEDDDSDDDEATKRNRKPGQTTVRIALPFIDDHGKPLYGIGQATKQHEAERRACLDALEELDKRSYLSDPRELRQRASKSKKQPLDNSDEDDDEFYDRTRTTKNQHKAQVSEVETFETLTDKHRVVCTEVVEIEQQLKEMLAGEGNSGDAADELDAYMNALTHKEEQQQQKLLEMKLGELKKEMERLITLIKIVAPDHQPQPGPKRKPQPRPEPKVPLTKLVHAPPASSAMPPPAMPAKRPAADIKQKETPKQRKIVAGPTLPPPMAPAKKQDDSVWQAPAGQTGDGKTALNDKFGY</sequence>
<name>A0ACC1JA68_9FUNG</name>